<dbReference type="PRINTS" id="PR00385">
    <property type="entry name" value="P450"/>
</dbReference>
<dbReference type="PANTHER" id="PTHR24293:SF0">
    <property type="entry name" value="CYP46A1 PROTEIN-RELATED"/>
    <property type="match status" value="1"/>
</dbReference>
<evidence type="ECO:0000256" key="2">
    <source>
        <dbReference type="ARBA" id="ARBA00022723"/>
    </source>
</evidence>
<dbReference type="InterPro" id="IPR039983">
    <property type="entry name" value="CYP46A1"/>
</dbReference>
<feature type="non-terminal residue" evidence="6">
    <location>
        <position position="141"/>
    </location>
</feature>
<dbReference type="OrthoDB" id="1470350at2759"/>
<dbReference type="InterPro" id="IPR002403">
    <property type="entry name" value="Cyt_P450_E_grp-IV"/>
</dbReference>
<dbReference type="GO" id="GO:0033781">
    <property type="term" value="F:cholesterol 24-hydroxylase activity"/>
    <property type="evidence" value="ECO:0007669"/>
    <property type="project" value="InterPro"/>
</dbReference>
<dbReference type="InterPro" id="IPR001128">
    <property type="entry name" value="Cyt_P450"/>
</dbReference>
<comment type="cofactor">
    <cofactor evidence="4">
        <name>heme</name>
        <dbReference type="ChEBI" id="CHEBI:30413"/>
    </cofactor>
</comment>
<comment type="similarity">
    <text evidence="1 5">Belongs to the cytochrome P450 family.</text>
</comment>
<evidence type="ECO:0000256" key="3">
    <source>
        <dbReference type="ARBA" id="ARBA00023004"/>
    </source>
</evidence>
<evidence type="ECO:0000256" key="1">
    <source>
        <dbReference type="ARBA" id="ARBA00010617"/>
    </source>
</evidence>
<dbReference type="GO" id="GO:0006707">
    <property type="term" value="P:cholesterol catabolic process"/>
    <property type="evidence" value="ECO:0007669"/>
    <property type="project" value="InterPro"/>
</dbReference>
<evidence type="ECO:0000256" key="5">
    <source>
        <dbReference type="RuleBase" id="RU000461"/>
    </source>
</evidence>
<keyword evidence="4 5" id="KW-0349">Heme</keyword>
<dbReference type="GO" id="GO:0020037">
    <property type="term" value="F:heme binding"/>
    <property type="evidence" value="ECO:0007669"/>
    <property type="project" value="InterPro"/>
</dbReference>
<reference evidence="6 7" key="1">
    <citation type="journal article" date="2018" name="Sci. Rep.">
        <title>Genomic signatures of local adaptation to the degree of environmental predictability in rotifers.</title>
        <authorList>
            <person name="Franch-Gras L."/>
            <person name="Hahn C."/>
            <person name="Garcia-Roger E.M."/>
            <person name="Carmona M.J."/>
            <person name="Serra M."/>
            <person name="Gomez A."/>
        </authorList>
    </citation>
    <scope>NUCLEOTIDE SEQUENCE [LARGE SCALE GENOMIC DNA]</scope>
    <source>
        <strain evidence="6">HYR1</strain>
    </source>
</reference>
<comment type="caution">
    <text evidence="6">The sequence shown here is derived from an EMBL/GenBank/DDBJ whole genome shotgun (WGS) entry which is preliminary data.</text>
</comment>
<feature type="binding site" description="axial binding residue" evidence="4">
    <location>
        <position position="97"/>
    </location>
    <ligand>
        <name>heme</name>
        <dbReference type="ChEBI" id="CHEBI:30413"/>
    </ligand>
    <ligandPart>
        <name>Fe</name>
        <dbReference type="ChEBI" id="CHEBI:18248"/>
    </ligandPart>
</feature>
<organism evidence="6 7">
    <name type="scientific">Brachionus plicatilis</name>
    <name type="common">Marine rotifer</name>
    <name type="synonym">Brachionus muelleri</name>
    <dbReference type="NCBI Taxonomy" id="10195"/>
    <lineage>
        <taxon>Eukaryota</taxon>
        <taxon>Metazoa</taxon>
        <taxon>Spiralia</taxon>
        <taxon>Gnathifera</taxon>
        <taxon>Rotifera</taxon>
        <taxon>Eurotatoria</taxon>
        <taxon>Monogononta</taxon>
        <taxon>Pseudotrocha</taxon>
        <taxon>Ploima</taxon>
        <taxon>Brachionidae</taxon>
        <taxon>Brachionus</taxon>
    </lineage>
</organism>
<keyword evidence="5" id="KW-0503">Monooxygenase</keyword>
<dbReference type="EMBL" id="REGN01014009">
    <property type="protein sequence ID" value="RMZ93190.1"/>
    <property type="molecule type" value="Genomic_DNA"/>
</dbReference>
<protein>
    <submittedName>
        <fullName evidence="6">Cholesterol 24</fullName>
    </submittedName>
</protein>
<dbReference type="PROSITE" id="PS00086">
    <property type="entry name" value="CYTOCHROME_P450"/>
    <property type="match status" value="1"/>
</dbReference>
<dbReference type="Pfam" id="PF00067">
    <property type="entry name" value="p450"/>
    <property type="match status" value="1"/>
</dbReference>
<keyword evidence="7" id="KW-1185">Reference proteome</keyword>
<evidence type="ECO:0000313" key="7">
    <source>
        <dbReference type="Proteomes" id="UP000276133"/>
    </source>
</evidence>
<dbReference type="InterPro" id="IPR036396">
    <property type="entry name" value="Cyt_P450_sf"/>
</dbReference>
<dbReference type="Proteomes" id="UP000276133">
    <property type="component" value="Unassembled WGS sequence"/>
</dbReference>
<dbReference type="STRING" id="10195.A0A3M7P2X7"/>
<evidence type="ECO:0000256" key="4">
    <source>
        <dbReference type="PIRSR" id="PIRSR602403-1"/>
    </source>
</evidence>
<proteinExistence type="inferred from homology"/>
<keyword evidence="3 4" id="KW-0408">Iron</keyword>
<dbReference type="GO" id="GO:0005506">
    <property type="term" value="F:iron ion binding"/>
    <property type="evidence" value="ECO:0007669"/>
    <property type="project" value="InterPro"/>
</dbReference>
<keyword evidence="2 4" id="KW-0479">Metal-binding</keyword>
<accession>A0A3M7P2X7</accession>
<dbReference type="AlphaFoldDB" id="A0A3M7P2X7"/>
<sequence length="141" mass="16433">MTRLTYTSAVFKEALRKWPPVAAFSRITSEEIEICGKKIPKNTWFYLSPFVMARSEKYFPRPDEFIPERFISEDQFAKQNKITSYTYFPFSIGPRNCIGQNFAMLEGKLILAKFIQHFDFSLDPNQSLCVVERTTLRPVDG</sequence>
<evidence type="ECO:0000313" key="6">
    <source>
        <dbReference type="EMBL" id="RMZ93190.1"/>
    </source>
</evidence>
<dbReference type="PRINTS" id="PR00465">
    <property type="entry name" value="EP450IV"/>
</dbReference>
<keyword evidence="5" id="KW-0560">Oxidoreductase</keyword>
<name>A0A3M7P2X7_BRAPC</name>
<gene>
    <name evidence="6" type="ORF">BpHYR1_051388</name>
</gene>
<dbReference type="InterPro" id="IPR017972">
    <property type="entry name" value="Cyt_P450_CS"/>
</dbReference>
<dbReference type="SUPFAM" id="SSF48264">
    <property type="entry name" value="Cytochrome P450"/>
    <property type="match status" value="1"/>
</dbReference>
<dbReference type="Gene3D" id="1.10.630.10">
    <property type="entry name" value="Cytochrome P450"/>
    <property type="match status" value="1"/>
</dbReference>
<dbReference type="PANTHER" id="PTHR24293">
    <property type="entry name" value="CYTOCHROME P450 FAMILY 46 SUBFAMILY A"/>
    <property type="match status" value="1"/>
</dbReference>